<organism evidence="1 2">
    <name type="scientific">Falsiroseomonas oleicola</name>
    <dbReference type="NCBI Taxonomy" id="2801474"/>
    <lineage>
        <taxon>Bacteria</taxon>
        <taxon>Pseudomonadati</taxon>
        <taxon>Pseudomonadota</taxon>
        <taxon>Alphaproteobacteria</taxon>
        <taxon>Acetobacterales</taxon>
        <taxon>Roseomonadaceae</taxon>
        <taxon>Falsiroseomonas</taxon>
    </lineage>
</organism>
<dbReference type="EMBL" id="JAERQM010000010">
    <property type="protein sequence ID" value="MBU8546950.1"/>
    <property type="molecule type" value="Genomic_DNA"/>
</dbReference>
<dbReference type="Pfam" id="PF13801">
    <property type="entry name" value="Metal_resist"/>
    <property type="match status" value="1"/>
</dbReference>
<comment type="caution">
    <text evidence="1">The sequence shown here is derived from an EMBL/GenBank/DDBJ whole genome shotgun (WGS) entry which is preliminary data.</text>
</comment>
<dbReference type="InterPro" id="IPR025961">
    <property type="entry name" value="Metal_resist"/>
</dbReference>
<protein>
    <submittedName>
        <fullName evidence="1">Periplasmic heavy metal sensor</fullName>
    </submittedName>
</protein>
<reference evidence="1 2" key="1">
    <citation type="submission" date="2021-01" db="EMBL/GenBank/DDBJ databases">
        <title>Roseomonas sp. nov, a bacterium isolated from an oil production mixture in Yumen Oilfield.</title>
        <authorList>
            <person name="Wu D."/>
        </authorList>
    </citation>
    <scope>NUCLEOTIDE SEQUENCE [LARGE SCALE GENOMIC DNA]</scope>
    <source>
        <strain evidence="1 2">ROY-5-3</strain>
    </source>
</reference>
<gene>
    <name evidence="1" type="ORF">JJQ90_24740</name>
</gene>
<keyword evidence="2" id="KW-1185">Reference proteome</keyword>
<dbReference type="RefSeq" id="WP_216878967.1">
    <property type="nucleotide sequence ID" value="NZ_JAERQM010000010.1"/>
</dbReference>
<dbReference type="Proteomes" id="UP000689967">
    <property type="component" value="Unassembled WGS sequence"/>
</dbReference>
<sequence>MTGLTRLRLVLLASLGLNLFAGAYFAAQAWRGALPLETAGLALELGDRPLLRLMQALPEADADRLRQAFAPRRGQVMAQFMAQRDALAAVRRELTRDQPDPGALGRAIETVQQGRAALAQSLAALLMEAAPGMSPEGRRVLAEFRLAR</sequence>
<name>A0ABS6HDZ8_9PROT</name>
<accession>A0ABS6HDZ8</accession>
<evidence type="ECO:0000313" key="1">
    <source>
        <dbReference type="EMBL" id="MBU8546950.1"/>
    </source>
</evidence>
<proteinExistence type="predicted"/>
<evidence type="ECO:0000313" key="2">
    <source>
        <dbReference type="Proteomes" id="UP000689967"/>
    </source>
</evidence>